<protein>
    <submittedName>
        <fullName evidence="2">Uncharacterized protein</fullName>
    </submittedName>
</protein>
<organism evidence="2 3">
    <name type="scientific">Stylosanthes scabra</name>
    <dbReference type="NCBI Taxonomy" id="79078"/>
    <lineage>
        <taxon>Eukaryota</taxon>
        <taxon>Viridiplantae</taxon>
        <taxon>Streptophyta</taxon>
        <taxon>Embryophyta</taxon>
        <taxon>Tracheophyta</taxon>
        <taxon>Spermatophyta</taxon>
        <taxon>Magnoliopsida</taxon>
        <taxon>eudicotyledons</taxon>
        <taxon>Gunneridae</taxon>
        <taxon>Pentapetalae</taxon>
        <taxon>rosids</taxon>
        <taxon>fabids</taxon>
        <taxon>Fabales</taxon>
        <taxon>Fabaceae</taxon>
        <taxon>Papilionoideae</taxon>
        <taxon>50 kb inversion clade</taxon>
        <taxon>dalbergioids sensu lato</taxon>
        <taxon>Dalbergieae</taxon>
        <taxon>Pterocarpus clade</taxon>
        <taxon>Stylosanthes</taxon>
    </lineage>
</organism>
<keyword evidence="3" id="KW-1185">Reference proteome</keyword>
<dbReference type="Proteomes" id="UP001341840">
    <property type="component" value="Unassembled WGS sequence"/>
</dbReference>
<proteinExistence type="predicted"/>
<sequence>MSFQPNQPHLHPSLHAPSRAAHRRQSSSASSTFPVFSGTVRSISSSTVEIRDCYVISQLSDSIQSTAQIRHLKALDPRLFPARYSTRPDPSSRLSFTPPSRVFVTRPDRFCSEIRPVSQPVPRGFQQASDVSFLGQLQPAMCHNLS</sequence>
<dbReference type="EMBL" id="JASCZI010151094">
    <property type="protein sequence ID" value="MED6169185.1"/>
    <property type="molecule type" value="Genomic_DNA"/>
</dbReference>
<reference evidence="2 3" key="1">
    <citation type="journal article" date="2023" name="Plants (Basel)">
        <title>Bridging the Gap: Combining Genomics and Transcriptomics Approaches to Understand Stylosanthes scabra, an Orphan Legume from the Brazilian Caatinga.</title>
        <authorList>
            <person name="Ferreira-Neto J.R.C."/>
            <person name="da Silva M.D."/>
            <person name="Binneck E."/>
            <person name="de Melo N.F."/>
            <person name="da Silva R.H."/>
            <person name="de Melo A.L.T.M."/>
            <person name="Pandolfi V."/>
            <person name="Bustamante F.O."/>
            <person name="Brasileiro-Vidal A.C."/>
            <person name="Benko-Iseppon A.M."/>
        </authorList>
    </citation>
    <scope>NUCLEOTIDE SEQUENCE [LARGE SCALE GENOMIC DNA]</scope>
    <source>
        <tissue evidence="2">Leaves</tissue>
    </source>
</reference>
<name>A0ABU6V6A4_9FABA</name>
<evidence type="ECO:0000256" key="1">
    <source>
        <dbReference type="SAM" id="MobiDB-lite"/>
    </source>
</evidence>
<evidence type="ECO:0000313" key="2">
    <source>
        <dbReference type="EMBL" id="MED6169185.1"/>
    </source>
</evidence>
<gene>
    <name evidence="2" type="ORF">PIB30_019298</name>
</gene>
<evidence type="ECO:0000313" key="3">
    <source>
        <dbReference type="Proteomes" id="UP001341840"/>
    </source>
</evidence>
<feature type="region of interest" description="Disordered" evidence="1">
    <location>
        <begin position="1"/>
        <end position="33"/>
    </location>
</feature>
<accession>A0ABU6V6A4</accession>
<comment type="caution">
    <text evidence="2">The sequence shown here is derived from an EMBL/GenBank/DDBJ whole genome shotgun (WGS) entry which is preliminary data.</text>
</comment>